<organism evidence="2 3">
    <name type="scientific">Cellulomonas rhizosphaerae</name>
    <dbReference type="NCBI Taxonomy" id="2293719"/>
    <lineage>
        <taxon>Bacteria</taxon>
        <taxon>Bacillati</taxon>
        <taxon>Actinomycetota</taxon>
        <taxon>Actinomycetes</taxon>
        <taxon>Micrococcales</taxon>
        <taxon>Cellulomonadaceae</taxon>
        <taxon>Cellulomonas</taxon>
    </lineage>
</organism>
<dbReference type="EMBL" id="QWKP01000179">
    <property type="protein sequence ID" value="RHA41947.1"/>
    <property type="molecule type" value="Genomic_DNA"/>
</dbReference>
<feature type="chain" id="PRO_5038665218" description="Lipoprotein" evidence="1">
    <location>
        <begin position="22"/>
        <end position="173"/>
    </location>
</feature>
<accession>A0A413RMI6</accession>
<proteinExistence type="predicted"/>
<dbReference type="AlphaFoldDB" id="A0A413RMI6"/>
<dbReference type="OrthoDB" id="4870416at2"/>
<evidence type="ECO:0000313" key="3">
    <source>
        <dbReference type="Proteomes" id="UP000283374"/>
    </source>
</evidence>
<evidence type="ECO:0008006" key="4">
    <source>
        <dbReference type="Google" id="ProtNLM"/>
    </source>
</evidence>
<gene>
    <name evidence="2" type="ORF">D1825_08025</name>
</gene>
<reference evidence="2 3" key="1">
    <citation type="submission" date="2018-08" db="EMBL/GenBank/DDBJ databases">
        <title>Cellulomonas rhizosphaerae sp. nov., a novel actinomycete isolated from soil.</title>
        <authorList>
            <person name="Tian Y."/>
        </authorList>
    </citation>
    <scope>NUCLEOTIDE SEQUENCE [LARGE SCALE GENOMIC DNA]</scope>
    <source>
        <strain evidence="2 3">NEAU-TCZ24</strain>
    </source>
</reference>
<evidence type="ECO:0000256" key="1">
    <source>
        <dbReference type="SAM" id="SignalP"/>
    </source>
</evidence>
<feature type="signal peptide" evidence="1">
    <location>
        <begin position="1"/>
        <end position="21"/>
    </location>
</feature>
<dbReference type="RefSeq" id="WP_118766915.1">
    <property type="nucleotide sequence ID" value="NZ_QWKP01000179.1"/>
</dbReference>
<comment type="caution">
    <text evidence="2">The sequence shown here is derived from an EMBL/GenBank/DDBJ whole genome shotgun (WGS) entry which is preliminary data.</text>
</comment>
<sequence length="173" mass="17415">MTKARRIGALLLALAAGATLAGCAGQPGAAAVVDGQAIPASDVREVMTELGAYFQGATVPNVITVLAQEPTVVDVASEHGVGVSDADAAKLLDQAVAASGTKGTPTFSDASMAIARYSVALTNIQGLGDDAVTSELSDRLAKVHVEVNPRYGSNGEGSNVAAPKPFPWIVASK</sequence>
<name>A0A413RMI6_9CELL</name>
<keyword evidence="3" id="KW-1185">Reference proteome</keyword>
<evidence type="ECO:0000313" key="2">
    <source>
        <dbReference type="EMBL" id="RHA41947.1"/>
    </source>
</evidence>
<dbReference type="PROSITE" id="PS51257">
    <property type="entry name" value="PROKAR_LIPOPROTEIN"/>
    <property type="match status" value="1"/>
</dbReference>
<keyword evidence="1" id="KW-0732">Signal</keyword>
<dbReference type="Proteomes" id="UP000283374">
    <property type="component" value="Unassembled WGS sequence"/>
</dbReference>
<protein>
    <recommendedName>
        <fullName evidence="4">Lipoprotein</fullName>
    </recommendedName>
</protein>